<proteinExistence type="predicted"/>
<feature type="region of interest" description="Disordered" evidence="3">
    <location>
        <begin position="87"/>
        <end position="146"/>
    </location>
</feature>
<protein>
    <recommendedName>
        <fullName evidence="2">ubiquitinyl hydrolase 1</fullName>
        <ecNumber evidence="2">3.4.19.12</ecNumber>
    </recommendedName>
</protein>
<dbReference type="CDD" id="cd02257">
    <property type="entry name" value="Peptidase_C19"/>
    <property type="match status" value="1"/>
</dbReference>
<comment type="caution">
    <text evidence="5">The sequence shown here is derived from an EMBL/GenBank/DDBJ whole genome shotgun (WGS) entry which is preliminary data.</text>
</comment>
<sequence length="565" mass="63269">MRNLSPPTSKEPPNSAAVILEHCEGLKGLRGGESSNILRAGSDGDVDRAGGVGTEVSESEAATAGPDWLPRHSAYMDLRVRAAKRKTYEEVNEEDDGLDALSVDAEEADADSDWNERRVSKRVTKKRERYSPGGGEKQRAAGPSKPKLAKVAKIVVLPIPPCEEELDLPKPKSSSSVSKRRKTSSSSYRRRPAWMRPRGIDNPDLTCYANSVIQAIFCNDSVKEFLMNLPESEKLYEALNGEMGNVLIIDEFRKIMRALTRHTTAEPSQPVMPVITSVSVANLMTEVRKLMPEFKNNSHHDSHEFFIKTTQRMHDELLKLSKMSNVLVDSNVDLDFKLRHSKLALPSSNPASTMISAYFMGTLETSQVCEQCGAVTTTDDVLYDLGLPILTSMNVPFESIDECIATYFSHDSQKHECLSCTAQCNAVKTTLFKIPPMILCVQLRRYNNAGYKIDTRLKFPLEGMDLSDYVKVPSRLEELAEDSSSNDSGYGGFGAARSSRKHQPYVYNLFSIICHRGIGIRHGHYLSYGKTGGEWYCFNDARVRLSSESEVMRQKPYILFYRREF</sequence>
<feature type="compositionally biased region" description="Basic residues" evidence="3">
    <location>
        <begin position="178"/>
        <end position="193"/>
    </location>
</feature>
<evidence type="ECO:0000256" key="2">
    <source>
        <dbReference type="ARBA" id="ARBA00012759"/>
    </source>
</evidence>
<dbReference type="STRING" id="34508.A0A4U5PIR0"/>
<keyword evidence="6" id="KW-1185">Reference proteome</keyword>
<feature type="region of interest" description="Disordered" evidence="3">
    <location>
        <begin position="29"/>
        <end position="68"/>
    </location>
</feature>
<dbReference type="PROSITE" id="PS50235">
    <property type="entry name" value="USP_3"/>
    <property type="match status" value="1"/>
</dbReference>
<dbReference type="OrthoDB" id="5792181at2759"/>
<evidence type="ECO:0000259" key="4">
    <source>
        <dbReference type="PROSITE" id="PS50235"/>
    </source>
</evidence>
<dbReference type="InterPro" id="IPR028889">
    <property type="entry name" value="USP"/>
</dbReference>
<dbReference type="InterPro" id="IPR018200">
    <property type="entry name" value="USP_CS"/>
</dbReference>
<dbReference type="EC" id="3.4.19.12" evidence="2"/>
<evidence type="ECO:0000256" key="1">
    <source>
        <dbReference type="ARBA" id="ARBA00000707"/>
    </source>
</evidence>
<comment type="catalytic activity">
    <reaction evidence="1">
        <text>Thiol-dependent hydrolysis of ester, thioester, amide, peptide and isopeptide bonds formed by the C-terminal Gly of ubiquitin (a 76-residue protein attached to proteins as an intracellular targeting signal).</text>
        <dbReference type="EC" id="3.4.19.12"/>
    </reaction>
</comment>
<dbReference type="Proteomes" id="UP000298663">
    <property type="component" value="Unassembled WGS sequence"/>
</dbReference>
<reference evidence="5 6" key="2">
    <citation type="journal article" date="2019" name="G3 (Bethesda)">
        <title>Hybrid Assembly of the Genome of the Entomopathogenic Nematode Steinernema carpocapsae Identifies the X-Chromosome.</title>
        <authorList>
            <person name="Serra L."/>
            <person name="Macchietto M."/>
            <person name="Macias-Munoz A."/>
            <person name="McGill C.J."/>
            <person name="Rodriguez I.M."/>
            <person name="Rodriguez B."/>
            <person name="Murad R."/>
            <person name="Mortazavi A."/>
        </authorList>
    </citation>
    <scope>NUCLEOTIDE SEQUENCE [LARGE SCALE GENOMIC DNA]</scope>
    <source>
        <strain evidence="5 6">ALL</strain>
    </source>
</reference>
<dbReference type="GO" id="GO:0016579">
    <property type="term" value="P:protein deubiquitination"/>
    <property type="evidence" value="ECO:0007669"/>
    <property type="project" value="InterPro"/>
</dbReference>
<name>A0A4U5PIR0_STECR</name>
<dbReference type="PANTHER" id="PTHR21646:SF19">
    <property type="entry name" value="UBIQUITIN CARBOXYL-TERMINAL HYDROLASE 3"/>
    <property type="match status" value="1"/>
</dbReference>
<dbReference type="AlphaFoldDB" id="A0A4U5PIR0"/>
<dbReference type="InterPro" id="IPR001394">
    <property type="entry name" value="Peptidase_C19_UCH"/>
</dbReference>
<evidence type="ECO:0000256" key="3">
    <source>
        <dbReference type="SAM" id="MobiDB-lite"/>
    </source>
</evidence>
<dbReference type="PROSITE" id="PS00973">
    <property type="entry name" value="USP_2"/>
    <property type="match status" value="1"/>
</dbReference>
<dbReference type="PANTHER" id="PTHR21646">
    <property type="entry name" value="UBIQUITIN CARBOXYL-TERMINAL HYDROLASE"/>
    <property type="match status" value="1"/>
</dbReference>
<dbReference type="GO" id="GO:0004843">
    <property type="term" value="F:cysteine-type deubiquitinase activity"/>
    <property type="evidence" value="ECO:0007669"/>
    <property type="project" value="UniProtKB-EC"/>
</dbReference>
<dbReference type="Gene3D" id="3.90.70.10">
    <property type="entry name" value="Cysteine proteinases"/>
    <property type="match status" value="1"/>
</dbReference>
<evidence type="ECO:0000313" key="5">
    <source>
        <dbReference type="EMBL" id="TKR96356.1"/>
    </source>
</evidence>
<feature type="compositionally biased region" description="Acidic residues" evidence="3">
    <location>
        <begin position="90"/>
        <end position="113"/>
    </location>
</feature>
<feature type="compositionally biased region" description="Basic residues" evidence="3">
    <location>
        <begin position="119"/>
        <end position="128"/>
    </location>
</feature>
<accession>A0A4U5PIR0</accession>
<organism evidence="5 6">
    <name type="scientific">Steinernema carpocapsae</name>
    <name type="common">Entomopathogenic nematode</name>
    <dbReference type="NCBI Taxonomy" id="34508"/>
    <lineage>
        <taxon>Eukaryota</taxon>
        <taxon>Metazoa</taxon>
        <taxon>Ecdysozoa</taxon>
        <taxon>Nematoda</taxon>
        <taxon>Chromadorea</taxon>
        <taxon>Rhabditida</taxon>
        <taxon>Tylenchina</taxon>
        <taxon>Panagrolaimomorpha</taxon>
        <taxon>Strongyloidoidea</taxon>
        <taxon>Steinernematidae</taxon>
        <taxon>Steinernema</taxon>
    </lineage>
</organism>
<feature type="domain" description="USP" evidence="4">
    <location>
        <begin position="198"/>
        <end position="564"/>
    </location>
</feature>
<dbReference type="InterPro" id="IPR050185">
    <property type="entry name" value="Ub_carboxyl-term_hydrolase"/>
</dbReference>
<dbReference type="SUPFAM" id="SSF54001">
    <property type="entry name" value="Cysteine proteinases"/>
    <property type="match status" value="1"/>
</dbReference>
<dbReference type="Pfam" id="PF00443">
    <property type="entry name" value="UCH"/>
    <property type="match status" value="1"/>
</dbReference>
<evidence type="ECO:0000313" key="6">
    <source>
        <dbReference type="Proteomes" id="UP000298663"/>
    </source>
</evidence>
<feature type="region of interest" description="Disordered" evidence="3">
    <location>
        <begin position="165"/>
        <end position="195"/>
    </location>
</feature>
<gene>
    <name evidence="5" type="ORF">L596_010387</name>
</gene>
<reference evidence="5 6" key="1">
    <citation type="journal article" date="2015" name="Genome Biol.">
        <title>Comparative genomics of Steinernema reveals deeply conserved gene regulatory networks.</title>
        <authorList>
            <person name="Dillman A.R."/>
            <person name="Macchietto M."/>
            <person name="Porter C.F."/>
            <person name="Rogers A."/>
            <person name="Williams B."/>
            <person name="Antoshechkin I."/>
            <person name="Lee M.M."/>
            <person name="Goodwin Z."/>
            <person name="Lu X."/>
            <person name="Lewis E.E."/>
            <person name="Goodrich-Blair H."/>
            <person name="Stock S.P."/>
            <person name="Adams B.J."/>
            <person name="Sternberg P.W."/>
            <person name="Mortazavi A."/>
        </authorList>
    </citation>
    <scope>NUCLEOTIDE SEQUENCE [LARGE SCALE GENOMIC DNA]</scope>
    <source>
        <strain evidence="5 6">ALL</strain>
    </source>
</reference>
<dbReference type="EMBL" id="AZBU02000002">
    <property type="protein sequence ID" value="TKR96356.1"/>
    <property type="molecule type" value="Genomic_DNA"/>
</dbReference>
<dbReference type="InterPro" id="IPR038765">
    <property type="entry name" value="Papain-like_cys_pep_sf"/>
</dbReference>